<evidence type="ECO:0000256" key="5">
    <source>
        <dbReference type="ARBA" id="ARBA00022679"/>
    </source>
</evidence>
<dbReference type="InterPro" id="IPR003660">
    <property type="entry name" value="HAMP_dom"/>
</dbReference>
<evidence type="ECO:0000313" key="14">
    <source>
        <dbReference type="EMBL" id="MFC5721051.1"/>
    </source>
</evidence>
<accession>A0ABW0Z088</accession>
<dbReference type="InterPro" id="IPR036890">
    <property type="entry name" value="HATPase_C_sf"/>
</dbReference>
<dbReference type="SUPFAM" id="SSF158472">
    <property type="entry name" value="HAMP domain-like"/>
    <property type="match status" value="1"/>
</dbReference>
<dbReference type="InterPro" id="IPR003594">
    <property type="entry name" value="HATPase_dom"/>
</dbReference>
<dbReference type="SMART" id="SM00304">
    <property type="entry name" value="HAMP"/>
    <property type="match status" value="1"/>
</dbReference>
<evidence type="ECO:0000256" key="11">
    <source>
        <dbReference type="SAM" id="Phobius"/>
    </source>
</evidence>
<dbReference type="SMART" id="SM00387">
    <property type="entry name" value="HATPase_c"/>
    <property type="match status" value="1"/>
</dbReference>
<evidence type="ECO:0000259" key="12">
    <source>
        <dbReference type="PROSITE" id="PS50109"/>
    </source>
</evidence>
<dbReference type="RefSeq" id="WP_390316261.1">
    <property type="nucleotide sequence ID" value="NZ_JBHSPB010000006.1"/>
</dbReference>
<dbReference type="PANTHER" id="PTHR45436">
    <property type="entry name" value="SENSOR HISTIDINE KINASE YKOH"/>
    <property type="match status" value="1"/>
</dbReference>
<dbReference type="CDD" id="cd06225">
    <property type="entry name" value="HAMP"/>
    <property type="match status" value="1"/>
</dbReference>
<comment type="subcellular location">
    <subcellularLocation>
        <location evidence="2">Cell membrane</location>
    </subcellularLocation>
</comment>
<keyword evidence="6 11" id="KW-0812">Transmembrane</keyword>
<evidence type="ECO:0000313" key="15">
    <source>
        <dbReference type="Proteomes" id="UP001596083"/>
    </source>
</evidence>
<keyword evidence="5" id="KW-0808">Transferase</keyword>
<comment type="catalytic activity">
    <reaction evidence="1">
        <text>ATP + protein L-histidine = ADP + protein N-phospho-L-histidine.</text>
        <dbReference type="EC" id="2.7.13.3"/>
    </reaction>
</comment>
<keyword evidence="9" id="KW-0902">Two-component regulatory system</keyword>
<dbReference type="Pfam" id="PF02518">
    <property type="entry name" value="HATPase_c"/>
    <property type="match status" value="1"/>
</dbReference>
<dbReference type="EMBL" id="JBHSPB010000006">
    <property type="protein sequence ID" value="MFC5721051.1"/>
    <property type="molecule type" value="Genomic_DNA"/>
</dbReference>
<dbReference type="InterPro" id="IPR003661">
    <property type="entry name" value="HisK_dim/P_dom"/>
</dbReference>
<keyword evidence="14" id="KW-0547">Nucleotide-binding</keyword>
<dbReference type="Gene3D" id="1.10.287.130">
    <property type="match status" value="1"/>
</dbReference>
<keyword evidence="7" id="KW-0418">Kinase</keyword>
<dbReference type="SMART" id="SM00388">
    <property type="entry name" value="HisKA"/>
    <property type="match status" value="1"/>
</dbReference>
<evidence type="ECO:0000259" key="13">
    <source>
        <dbReference type="PROSITE" id="PS50885"/>
    </source>
</evidence>
<gene>
    <name evidence="14" type="ORF">ACFP1Z_12820</name>
</gene>
<dbReference type="SUPFAM" id="SSF47384">
    <property type="entry name" value="Homodimeric domain of signal transducing histidine kinase"/>
    <property type="match status" value="1"/>
</dbReference>
<feature type="domain" description="HAMP" evidence="13">
    <location>
        <begin position="168"/>
        <end position="221"/>
    </location>
</feature>
<evidence type="ECO:0000256" key="7">
    <source>
        <dbReference type="ARBA" id="ARBA00022777"/>
    </source>
</evidence>
<reference evidence="15" key="1">
    <citation type="journal article" date="2019" name="Int. J. Syst. Evol. Microbiol.">
        <title>The Global Catalogue of Microorganisms (GCM) 10K type strain sequencing project: providing services to taxonomists for standard genome sequencing and annotation.</title>
        <authorList>
            <consortium name="The Broad Institute Genomics Platform"/>
            <consortium name="The Broad Institute Genome Sequencing Center for Infectious Disease"/>
            <person name="Wu L."/>
            <person name="Ma J."/>
        </authorList>
    </citation>
    <scope>NUCLEOTIDE SEQUENCE [LARGE SCALE GENOMIC DNA]</scope>
    <source>
        <strain evidence="15">CGMCC 4.7304</strain>
    </source>
</reference>
<dbReference type="GO" id="GO:0005524">
    <property type="term" value="F:ATP binding"/>
    <property type="evidence" value="ECO:0007669"/>
    <property type="project" value="UniProtKB-KW"/>
</dbReference>
<keyword evidence="8 11" id="KW-1133">Transmembrane helix</keyword>
<dbReference type="CDD" id="cd00082">
    <property type="entry name" value="HisKA"/>
    <property type="match status" value="1"/>
</dbReference>
<keyword evidence="11" id="KW-0472">Membrane</keyword>
<name>A0ABW0Z088_9ACTN</name>
<dbReference type="Pfam" id="PF00672">
    <property type="entry name" value="HAMP"/>
    <property type="match status" value="1"/>
</dbReference>
<sequence length="423" mass="45341">MSPIRKPWPNPRALRWKIAALCAAVGITVAAAVGVLVHQLTFSRDQEEARHVTLNLLKEEVDSHRSGQPGNNDQDRTPKVLPPGLLSQLSRGDGPFTHYSDTGIDAPERQGPTMWAAERVDGHVVAVDTTLQPQYRKLQSLDKHMVLAAAVVLAVTMPLAALAADLPARRLRRVAHTARRISHGDLDARIGAPPPRTPGNEVADISASVDQMANQLQGRLQDEQRFTADVAHELRTPLAGLVMAVGLLPEGEATELVQDRVRAVRGLVEELLEVSRLDAGAEISEPQEVPLGHVVAEAVRVTGAGADVTVTVRRDAVVQTDPRRLNRILANLLANALRHGRPPVEVVVDGRDITVRDHGPGYPEELLAHGPQRFRTGAPERGGGHGLGLTIALGQARVIGATLRFTNAAEGGAVATLTLPADR</sequence>
<dbReference type="PROSITE" id="PS50109">
    <property type="entry name" value="HIS_KIN"/>
    <property type="match status" value="1"/>
</dbReference>
<dbReference type="InterPro" id="IPR050428">
    <property type="entry name" value="TCS_sensor_his_kinase"/>
</dbReference>
<dbReference type="EC" id="2.7.13.3" evidence="3"/>
<evidence type="ECO:0000256" key="1">
    <source>
        <dbReference type="ARBA" id="ARBA00000085"/>
    </source>
</evidence>
<dbReference type="PROSITE" id="PS50885">
    <property type="entry name" value="HAMP"/>
    <property type="match status" value="1"/>
</dbReference>
<dbReference type="SUPFAM" id="SSF55874">
    <property type="entry name" value="ATPase domain of HSP90 chaperone/DNA topoisomerase II/histidine kinase"/>
    <property type="match status" value="1"/>
</dbReference>
<proteinExistence type="predicted"/>
<dbReference type="PANTHER" id="PTHR45436:SF5">
    <property type="entry name" value="SENSOR HISTIDINE KINASE TRCS"/>
    <property type="match status" value="1"/>
</dbReference>
<dbReference type="InterPro" id="IPR005467">
    <property type="entry name" value="His_kinase_dom"/>
</dbReference>
<keyword evidence="4" id="KW-0597">Phosphoprotein</keyword>
<evidence type="ECO:0000256" key="6">
    <source>
        <dbReference type="ARBA" id="ARBA00022692"/>
    </source>
</evidence>
<comment type="caution">
    <text evidence="14">The sequence shown here is derived from an EMBL/GenBank/DDBJ whole genome shotgun (WGS) entry which is preliminary data.</text>
</comment>
<evidence type="ECO:0000256" key="2">
    <source>
        <dbReference type="ARBA" id="ARBA00004236"/>
    </source>
</evidence>
<evidence type="ECO:0000256" key="4">
    <source>
        <dbReference type="ARBA" id="ARBA00022553"/>
    </source>
</evidence>
<evidence type="ECO:0000256" key="8">
    <source>
        <dbReference type="ARBA" id="ARBA00022989"/>
    </source>
</evidence>
<protein>
    <recommendedName>
        <fullName evidence="3">histidine kinase</fullName>
        <ecNumber evidence="3">2.7.13.3</ecNumber>
    </recommendedName>
</protein>
<feature type="transmembrane region" description="Helical" evidence="11">
    <location>
        <begin position="145"/>
        <end position="164"/>
    </location>
</feature>
<dbReference type="Proteomes" id="UP001596083">
    <property type="component" value="Unassembled WGS sequence"/>
</dbReference>
<dbReference type="Gene3D" id="6.10.340.10">
    <property type="match status" value="1"/>
</dbReference>
<evidence type="ECO:0000256" key="3">
    <source>
        <dbReference type="ARBA" id="ARBA00012438"/>
    </source>
</evidence>
<dbReference type="Gene3D" id="3.30.565.10">
    <property type="entry name" value="Histidine kinase-like ATPase, C-terminal domain"/>
    <property type="match status" value="1"/>
</dbReference>
<organism evidence="14 15">
    <name type="scientific">Streptomyces gamaensis</name>
    <dbReference type="NCBI Taxonomy" id="1763542"/>
    <lineage>
        <taxon>Bacteria</taxon>
        <taxon>Bacillati</taxon>
        <taxon>Actinomycetota</taxon>
        <taxon>Actinomycetes</taxon>
        <taxon>Kitasatosporales</taxon>
        <taxon>Streptomycetaceae</taxon>
        <taxon>Streptomyces</taxon>
    </lineage>
</organism>
<evidence type="ECO:0000256" key="9">
    <source>
        <dbReference type="ARBA" id="ARBA00023012"/>
    </source>
</evidence>
<evidence type="ECO:0000256" key="10">
    <source>
        <dbReference type="SAM" id="MobiDB-lite"/>
    </source>
</evidence>
<feature type="region of interest" description="Disordered" evidence="10">
    <location>
        <begin position="60"/>
        <end position="109"/>
    </location>
</feature>
<keyword evidence="14" id="KW-0067">ATP-binding</keyword>
<keyword evidence="15" id="KW-1185">Reference proteome</keyword>
<dbReference type="Pfam" id="PF00512">
    <property type="entry name" value="HisKA"/>
    <property type="match status" value="1"/>
</dbReference>
<dbReference type="InterPro" id="IPR036097">
    <property type="entry name" value="HisK_dim/P_sf"/>
</dbReference>
<feature type="domain" description="Histidine kinase" evidence="12">
    <location>
        <begin position="229"/>
        <end position="423"/>
    </location>
</feature>